<dbReference type="InterPro" id="IPR020568">
    <property type="entry name" value="Ribosomal_Su5_D2-typ_SF"/>
</dbReference>
<dbReference type="GO" id="GO:0006412">
    <property type="term" value="P:translation"/>
    <property type="evidence" value="ECO:0007669"/>
    <property type="project" value="InterPro"/>
</dbReference>
<evidence type="ECO:0000256" key="2">
    <source>
        <dbReference type="ARBA" id="ARBA00022980"/>
    </source>
</evidence>
<dbReference type="InterPro" id="IPR000754">
    <property type="entry name" value="Ribosomal_uS9"/>
</dbReference>
<dbReference type="GO" id="GO:0015935">
    <property type="term" value="C:small ribosomal subunit"/>
    <property type="evidence" value="ECO:0007669"/>
    <property type="project" value="TreeGrafter"/>
</dbReference>
<evidence type="ECO:0000256" key="4">
    <source>
        <dbReference type="ARBA" id="ARBA00035259"/>
    </source>
</evidence>
<dbReference type="PANTHER" id="PTHR21569">
    <property type="entry name" value="RIBOSOMAL PROTEIN S9"/>
    <property type="match status" value="1"/>
</dbReference>
<dbReference type="Gene3D" id="3.30.230.10">
    <property type="match status" value="1"/>
</dbReference>
<dbReference type="InterPro" id="IPR014721">
    <property type="entry name" value="Ribsml_uS5_D2-typ_fold_subgr"/>
</dbReference>
<keyword evidence="3" id="KW-0687">Ribonucleoprotein</keyword>
<evidence type="ECO:0000313" key="7">
    <source>
        <dbReference type="EMBL" id="KKT91152.1"/>
    </source>
</evidence>
<dbReference type="Proteomes" id="UP000033966">
    <property type="component" value="Unassembled WGS sequence"/>
</dbReference>
<evidence type="ECO:0000256" key="1">
    <source>
        <dbReference type="ARBA" id="ARBA00005251"/>
    </source>
</evidence>
<gene>
    <name evidence="7" type="ORF">UW92_C0017G0005</name>
</gene>
<keyword evidence="2 7" id="KW-0689">Ribosomal protein</keyword>
<dbReference type="SUPFAM" id="SSF54211">
    <property type="entry name" value="Ribosomal protein S5 domain 2-like"/>
    <property type="match status" value="1"/>
</dbReference>
<accession>A0A0G1NDH6</accession>
<dbReference type="PANTHER" id="PTHR21569:SF1">
    <property type="entry name" value="SMALL RIBOSOMAL SUBUNIT PROTEIN US9M"/>
    <property type="match status" value="1"/>
</dbReference>
<dbReference type="PATRIC" id="fig|1618662.3.peg.360"/>
<dbReference type="InterPro" id="IPR023035">
    <property type="entry name" value="Ribosomal_uS9_bac/plastid"/>
</dbReference>
<name>A0A0G1NDH6_9BACT</name>
<evidence type="ECO:0000256" key="5">
    <source>
        <dbReference type="ARBA" id="ARBA00035523"/>
    </source>
</evidence>
<dbReference type="GO" id="GO:0003735">
    <property type="term" value="F:structural constituent of ribosome"/>
    <property type="evidence" value="ECO:0007669"/>
    <property type="project" value="InterPro"/>
</dbReference>
<evidence type="ECO:0000256" key="6">
    <source>
        <dbReference type="SAM" id="MobiDB-lite"/>
    </source>
</evidence>
<dbReference type="Pfam" id="PF00380">
    <property type="entry name" value="Ribosomal_S9"/>
    <property type="match status" value="1"/>
</dbReference>
<comment type="caution">
    <text evidence="7">The sequence shown here is derived from an EMBL/GenBank/DDBJ whole genome shotgun (WGS) entry which is preliminary data.</text>
</comment>
<dbReference type="NCBIfam" id="NF001099">
    <property type="entry name" value="PRK00132.1"/>
    <property type="match status" value="1"/>
</dbReference>
<dbReference type="EMBL" id="LCKF01000017">
    <property type="protein sequence ID" value="KKT91152.1"/>
    <property type="molecule type" value="Genomic_DNA"/>
</dbReference>
<sequence length="161" mass="18348">MPTKETKKTTAPKKAGVKKETKKTAPVAKGKYKEAIGRRKTAIARVRFYTGEKKETKSFDIEVNGKKFTEFFPLPRQQKNVLAAFVATGENYPVTVQVRGGGIMAQAEAVRLGASRILVSMNEDYRGKLKQLGYLTRDPRMVERKKFGSRKARRPQQWRKR</sequence>
<dbReference type="AlphaFoldDB" id="A0A0G1NDH6"/>
<proteinExistence type="inferred from homology"/>
<protein>
    <recommendedName>
        <fullName evidence="4">Small ribosomal subunit protein uS9</fullName>
    </recommendedName>
    <alternativeName>
        <fullName evidence="5">30S ribosomal protein S9</fullName>
    </alternativeName>
</protein>
<organism evidence="7 8">
    <name type="scientific">Candidatus Jorgensenbacteria bacterium GW2011_GWA2_45_13</name>
    <dbReference type="NCBI Taxonomy" id="1618662"/>
    <lineage>
        <taxon>Bacteria</taxon>
        <taxon>Candidatus Joergenseniibacteriota</taxon>
    </lineage>
</organism>
<reference evidence="7 8" key="1">
    <citation type="journal article" date="2015" name="Nature">
        <title>rRNA introns, odd ribosomes, and small enigmatic genomes across a large radiation of phyla.</title>
        <authorList>
            <person name="Brown C.T."/>
            <person name="Hug L.A."/>
            <person name="Thomas B.C."/>
            <person name="Sharon I."/>
            <person name="Castelle C.J."/>
            <person name="Singh A."/>
            <person name="Wilkins M.J."/>
            <person name="Williams K.H."/>
            <person name="Banfield J.F."/>
        </authorList>
    </citation>
    <scope>NUCLEOTIDE SEQUENCE [LARGE SCALE GENOMIC DNA]</scope>
</reference>
<comment type="similarity">
    <text evidence="1">Belongs to the universal ribosomal protein uS9 family.</text>
</comment>
<evidence type="ECO:0000313" key="8">
    <source>
        <dbReference type="Proteomes" id="UP000033966"/>
    </source>
</evidence>
<dbReference type="GO" id="GO:0005737">
    <property type="term" value="C:cytoplasm"/>
    <property type="evidence" value="ECO:0007669"/>
    <property type="project" value="UniProtKB-ARBA"/>
</dbReference>
<feature type="region of interest" description="Disordered" evidence="6">
    <location>
        <begin position="1"/>
        <end position="26"/>
    </location>
</feature>
<evidence type="ECO:0000256" key="3">
    <source>
        <dbReference type="ARBA" id="ARBA00023274"/>
    </source>
</evidence>
<dbReference type="GO" id="GO:0003723">
    <property type="term" value="F:RNA binding"/>
    <property type="evidence" value="ECO:0007669"/>
    <property type="project" value="TreeGrafter"/>
</dbReference>